<dbReference type="SUPFAM" id="SSF63520">
    <property type="entry name" value="PTS-regulatory domain, PRD"/>
    <property type="match status" value="2"/>
</dbReference>
<dbReference type="InterPro" id="IPR003593">
    <property type="entry name" value="AAA+_ATPase"/>
</dbReference>
<dbReference type="Gene3D" id="3.40.50.300">
    <property type="entry name" value="P-loop containing nucleotide triphosphate hydrolases"/>
    <property type="match status" value="1"/>
</dbReference>
<dbReference type="InterPro" id="IPR002078">
    <property type="entry name" value="Sigma_54_int"/>
</dbReference>
<dbReference type="InterPro" id="IPR011608">
    <property type="entry name" value="PRD"/>
</dbReference>
<evidence type="ECO:0000313" key="10">
    <source>
        <dbReference type="Proteomes" id="UP000198508"/>
    </source>
</evidence>
<dbReference type="STRING" id="460384.SAMN05216313_14023"/>
<organism evidence="9 10">
    <name type="scientific">Enterocloster lavalensis</name>
    <dbReference type="NCBI Taxonomy" id="460384"/>
    <lineage>
        <taxon>Bacteria</taxon>
        <taxon>Bacillati</taxon>
        <taxon>Bacillota</taxon>
        <taxon>Clostridia</taxon>
        <taxon>Lachnospirales</taxon>
        <taxon>Lachnospiraceae</taxon>
        <taxon>Enterocloster</taxon>
    </lineage>
</organism>
<dbReference type="InterPro" id="IPR036390">
    <property type="entry name" value="WH_DNA-bd_sf"/>
</dbReference>
<feature type="domain" description="PTS EIIA type-4" evidence="7">
    <location>
        <begin position="579"/>
        <end position="705"/>
    </location>
</feature>
<feature type="domain" description="PRD" evidence="8">
    <location>
        <begin position="729"/>
        <end position="832"/>
    </location>
</feature>
<evidence type="ECO:0000259" key="8">
    <source>
        <dbReference type="PROSITE" id="PS51372"/>
    </source>
</evidence>
<keyword evidence="2" id="KW-0547">Nucleotide-binding</keyword>
<dbReference type="InterPro" id="IPR036662">
    <property type="entry name" value="PTS_EIIA_man-typ_sf"/>
</dbReference>
<reference evidence="10" key="1">
    <citation type="submission" date="2016-10" db="EMBL/GenBank/DDBJ databases">
        <authorList>
            <person name="Varghese N."/>
            <person name="Submissions S."/>
        </authorList>
    </citation>
    <scope>NUCLEOTIDE SEQUENCE [LARGE SCALE GENOMIC DNA]</scope>
    <source>
        <strain evidence="10">NLAE-zl-G277</strain>
    </source>
</reference>
<keyword evidence="10" id="KW-1185">Reference proteome</keyword>
<dbReference type="GO" id="GO:0005524">
    <property type="term" value="F:ATP binding"/>
    <property type="evidence" value="ECO:0007669"/>
    <property type="project" value="UniProtKB-KW"/>
</dbReference>
<dbReference type="PANTHER" id="PTHR32071">
    <property type="entry name" value="TRANSCRIPTIONAL REGULATORY PROTEIN"/>
    <property type="match status" value="1"/>
</dbReference>
<dbReference type="Pfam" id="PF00874">
    <property type="entry name" value="PRD"/>
    <property type="match status" value="2"/>
</dbReference>
<feature type="region of interest" description="Disordered" evidence="5">
    <location>
        <begin position="413"/>
        <end position="441"/>
    </location>
</feature>
<dbReference type="EMBL" id="FOIM01000040">
    <property type="protein sequence ID" value="SEU16623.1"/>
    <property type="molecule type" value="Genomic_DNA"/>
</dbReference>
<evidence type="ECO:0000259" key="6">
    <source>
        <dbReference type="PROSITE" id="PS50045"/>
    </source>
</evidence>
<dbReference type="PROSITE" id="PS50045">
    <property type="entry name" value="SIGMA54_INTERACT_4"/>
    <property type="match status" value="1"/>
</dbReference>
<dbReference type="PANTHER" id="PTHR32071:SF38">
    <property type="entry name" value="PSP OPERON TRANSCRIPTIONAL ACTIVATOR"/>
    <property type="match status" value="1"/>
</dbReference>
<keyword evidence="3" id="KW-0067">ATP-binding</keyword>
<dbReference type="GO" id="GO:0016020">
    <property type="term" value="C:membrane"/>
    <property type="evidence" value="ECO:0007669"/>
    <property type="project" value="InterPro"/>
</dbReference>
<evidence type="ECO:0000256" key="1">
    <source>
        <dbReference type="ARBA" id="ARBA00022679"/>
    </source>
</evidence>
<feature type="domain" description="Sigma-54 factor interaction" evidence="6">
    <location>
        <begin position="122"/>
        <end position="356"/>
    </location>
</feature>
<dbReference type="PROSITE" id="PS51096">
    <property type="entry name" value="PTS_EIIA_TYPE_4"/>
    <property type="match status" value="1"/>
</dbReference>
<dbReference type="Proteomes" id="UP000198508">
    <property type="component" value="Unassembled WGS sequence"/>
</dbReference>
<dbReference type="SUPFAM" id="SSF53062">
    <property type="entry name" value="PTS system fructose IIA component-like"/>
    <property type="match status" value="1"/>
</dbReference>
<name>A0A1I0K015_9FIRM</name>
<dbReference type="Gene3D" id="3.40.50.510">
    <property type="entry name" value="Phosphotransferase system, mannose-type IIA component"/>
    <property type="match status" value="1"/>
</dbReference>
<dbReference type="GO" id="GO:0009401">
    <property type="term" value="P:phosphoenolpyruvate-dependent sugar phosphotransferase system"/>
    <property type="evidence" value="ECO:0007669"/>
    <property type="project" value="InterPro"/>
</dbReference>
<dbReference type="Gene3D" id="1.10.1790.10">
    <property type="entry name" value="PRD domain"/>
    <property type="match status" value="2"/>
</dbReference>
<dbReference type="GO" id="GO:0016740">
    <property type="term" value="F:transferase activity"/>
    <property type="evidence" value="ECO:0007669"/>
    <property type="project" value="UniProtKB-KW"/>
</dbReference>
<evidence type="ECO:0000313" key="9">
    <source>
        <dbReference type="EMBL" id="SEU16623.1"/>
    </source>
</evidence>
<dbReference type="PROSITE" id="PS51372">
    <property type="entry name" value="PRD_2"/>
    <property type="match status" value="2"/>
</dbReference>
<dbReference type="SMART" id="SM00382">
    <property type="entry name" value="AAA"/>
    <property type="match status" value="1"/>
</dbReference>
<dbReference type="RefSeq" id="WP_092370563.1">
    <property type="nucleotide sequence ID" value="NZ_FOIM01000040.1"/>
</dbReference>
<sequence>MSQTVPRRLDRVLALIRENTLKAAELNFTDTIGLTASGLAVEAGLDRTNVSKELNRLYRQGLVIKCQGKPTLFLHRAALASLFPQAFFPGTIPCTGRLSDYLASQNTNDAQARQPADSLEAVIGSNGSMKQAVRQAKAAMLYPPRGIHTLITGSAGIGKLRFAKTMYEYAKQHGHLAPEGKFIVLNCQDHSGSQQLLMAQLFGYGKNYLPGAEKGRYGLIEQAKGGILCLNGVQKLSPKVQELLATLIEKNTFCRMGESAVVREGETTIIATTTEPADSPSIERFVRNMPMLIALPNLSDRGPREILEHLALFISRESRCIKLPFCIHRDVLSCLLQAPYPGQIGELKGCVKGICSLAYLEYMTDGHASSTIEIGYRHLPLSVTGISLTHNEKYAQTGKLLSSLRSDYLTFSPEDPPELSLSPNAPDDDPRSGPEFPLSTEPLQITDVGSYINRCVDRIRSVQSISMERLRASFPPALCQAVDHALENAPRYKHALENPRLYYGFLLHLHNALRRQGGNPTVSPDQTGHIRRTNPQEYGLALKLQSELSESGLTSLPDSELGFIAMYLYLSINWTAEHNVEFITVFHGEGVSSGTAAFLNGAVRLPLVHGINCGPETSLGQVLEQATAIAQSVDCTAGLLIFTDMAPFTDLHHHLTQLTGIRAELISGASMPLMLRLVEKSASEHASLIALMSEAPGAEPETRSLSGTVTTSFLNRIIHEILSPSLTFLNPGKAADTLLHVLNKTLADLSLSYSDEIALKFIFHTAHMLERVIKGEPLNYPRLKTFINQHSALMSVLERRLVYAEEVFGVPIPASEKAYITEIFIPFVEDGR</sequence>
<dbReference type="AlphaFoldDB" id="A0A1I0K015"/>
<keyword evidence="1" id="KW-0808">Transferase</keyword>
<gene>
    <name evidence="9" type="ORF">SAMN05216313_14023</name>
</gene>
<dbReference type="SUPFAM" id="SSF52540">
    <property type="entry name" value="P-loop containing nucleoside triphosphate hydrolases"/>
    <property type="match status" value="1"/>
</dbReference>
<evidence type="ECO:0000256" key="5">
    <source>
        <dbReference type="SAM" id="MobiDB-lite"/>
    </source>
</evidence>
<dbReference type="InterPro" id="IPR036634">
    <property type="entry name" value="PRD_sf"/>
</dbReference>
<evidence type="ECO:0000256" key="2">
    <source>
        <dbReference type="ARBA" id="ARBA00022741"/>
    </source>
</evidence>
<evidence type="ECO:0000256" key="4">
    <source>
        <dbReference type="ARBA" id="ARBA00023125"/>
    </source>
</evidence>
<protein>
    <submittedName>
        <fullName evidence="9">Transcriptional regulator containing an AAA-type ATPase domain and a DNA-binding domain</fullName>
    </submittedName>
</protein>
<evidence type="ECO:0000256" key="3">
    <source>
        <dbReference type="ARBA" id="ARBA00022840"/>
    </source>
</evidence>
<dbReference type="InterPro" id="IPR004701">
    <property type="entry name" value="PTS_EIIA_man-typ"/>
</dbReference>
<dbReference type="GO" id="GO:0003677">
    <property type="term" value="F:DNA binding"/>
    <property type="evidence" value="ECO:0007669"/>
    <property type="project" value="UniProtKB-KW"/>
</dbReference>
<dbReference type="GO" id="GO:0006355">
    <property type="term" value="P:regulation of DNA-templated transcription"/>
    <property type="evidence" value="ECO:0007669"/>
    <property type="project" value="InterPro"/>
</dbReference>
<dbReference type="InterPro" id="IPR027417">
    <property type="entry name" value="P-loop_NTPase"/>
</dbReference>
<accession>A0A1I0K015</accession>
<evidence type="ECO:0000259" key="7">
    <source>
        <dbReference type="PROSITE" id="PS51096"/>
    </source>
</evidence>
<feature type="domain" description="PRD" evidence="8">
    <location>
        <begin position="473"/>
        <end position="578"/>
    </location>
</feature>
<dbReference type="Pfam" id="PF00158">
    <property type="entry name" value="Sigma54_activat"/>
    <property type="match status" value="1"/>
</dbReference>
<keyword evidence="4 9" id="KW-0238">DNA-binding</keyword>
<proteinExistence type="predicted"/>
<dbReference type="SUPFAM" id="SSF46785">
    <property type="entry name" value="Winged helix' DNA-binding domain"/>
    <property type="match status" value="1"/>
</dbReference>